<dbReference type="GO" id="GO:0006096">
    <property type="term" value="P:glycolytic process"/>
    <property type="evidence" value="ECO:0007669"/>
    <property type="project" value="UniProtKB-UniRule"/>
</dbReference>
<evidence type="ECO:0000256" key="15">
    <source>
        <dbReference type="PIRSR" id="PIRSR000724-2"/>
    </source>
</evidence>
<dbReference type="InterPro" id="IPR001576">
    <property type="entry name" value="Phosphoglycerate_kinase"/>
</dbReference>
<evidence type="ECO:0000256" key="12">
    <source>
        <dbReference type="ARBA" id="ARBA00023152"/>
    </source>
</evidence>
<comment type="catalytic activity">
    <reaction evidence="1 13 16">
        <text>(2R)-3-phosphoglycerate + ATP = (2R)-3-phospho-glyceroyl phosphate + ADP</text>
        <dbReference type="Rhea" id="RHEA:14801"/>
        <dbReference type="ChEBI" id="CHEBI:30616"/>
        <dbReference type="ChEBI" id="CHEBI:57604"/>
        <dbReference type="ChEBI" id="CHEBI:58272"/>
        <dbReference type="ChEBI" id="CHEBI:456216"/>
        <dbReference type="EC" id="2.7.2.3"/>
    </reaction>
</comment>
<reference evidence="17 18" key="1">
    <citation type="submission" date="2020-03" db="EMBL/GenBank/DDBJ databases">
        <title>Whole genome shotgun sequence of Phytohabitans suffuscus NBRC 105367.</title>
        <authorList>
            <person name="Komaki H."/>
            <person name="Tamura T."/>
        </authorList>
    </citation>
    <scope>NUCLEOTIDE SEQUENCE [LARGE SCALE GENOMIC DNA]</scope>
    <source>
        <strain evidence="17 18">NBRC 105367</strain>
    </source>
</reference>
<keyword evidence="9 13" id="KW-0547">Nucleotide-binding</keyword>
<feature type="binding site" evidence="13">
    <location>
        <position position="37"/>
    </location>
    <ligand>
        <name>substrate</name>
    </ligand>
</feature>
<feature type="binding site" evidence="13">
    <location>
        <position position="294"/>
    </location>
    <ligand>
        <name>ATP</name>
        <dbReference type="ChEBI" id="CHEBI:30616"/>
    </ligand>
</feature>
<evidence type="ECO:0000256" key="6">
    <source>
        <dbReference type="ARBA" id="ARBA00016471"/>
    </source>
</evidence>
<keyword evidence="7 13" id="KW-0963">Cytoplasm</keyword>
<evidence type="ECO:0000256" key="7">
    <source>
        <dbReference type="ARBA" id="ARBA00022490"/>
    </source>
</evidence>
<dbReference type="GO" id="GO:0006094">
    <property type="term" value="P:gluconeogenesis"/>
    <property type="evidence" value="ECO:0007669"/>
    <property type="project" value="TreeGrafter"/>
</dbReference>
<evidence type="ECO:0000256" key="2">
    <source>
        <dbReference type="ARBA" id="ARBA00004838"/>
    </source>
</evidence>
<feature type="binding site" evidence="13 14">
    <location>
        <begin position="60"/>
        <end position="63"/>
    </location>
    <ligand>
        <name>substrate</name>
    </ligand>
</feature>
<feature type="binding site" evidence="13 15">
    <location>
        <position position="325"/>
    </location>
    <ligand>
        <name>ATP</name>
        <dbReference type="ChEBI" id="CHEBI:30616"/>
    </ligand>
</feature>
<comment type="pathway">
    <text evidence="2 13">Carbohydrate degradation; glycolysis; pyruvate from D-glyceraldehyde 3-phosphate: step 2/5.</text>
</comment>
<dbReference type="Gene3D" id="3.40.50.1260">
    <property type="entry name" value="Phosphoglycerate kinase, N-terminal domain"/>
    <property type="match status" value="2"/>
</dbReference>
<protein>
    <recommendedName>
        <fullName evidence="6 13">Phosphoglycerate kinase</fullName>
        <ecNumber evidence="5 13">2.7.2.3</ecNumber>
    </recommendedName>
</protein>
<evidence type="ECO:0000256" key="10">
    <source>
        <dbReference type="ARBA" id="ARBA00022777"/>
    </source>
</evidence>
<evidence type="ECO:0000256" key="5">
    <source>
        <dbReference type="ARBA" id="ARBA00013061"/>
    </source>
</evidence>
<comment type="subunit">
    <text evidence="4 13">Monomer.</text>
</comment>
<dbReference type="SUPFAM" id="SSF53748">
    <property type="entry name" value="Phosphoglycerate kinase"/>
    <property type="match status" value="1"/>
</dbReference>
<accession>A0A6F8YBK1</accession>
<keyword evidence="11 13" id="KW-0067">ATP-binding</keyword>
<feature type="binding site" evidence="14">
    <location>
        <position position="37"/>
    </location>
    <ligand>
        <name>(2R)-3-phosphoglycerate</name>
        <dbReference type="ChEBI" id="CHEBI:58272"/>
    </ligand>
</feature>
<dbReference type="PRINTS" id="PR00477">
    <property type="entry name" value="PHGLYCKINASE"/>
</dbReference>
<evidence type="ECO:0000256" key="13">
    <source>
        <dbReference type="HAMAP-Rule" id="MF_00145"/>
    </source>
</evidence>
<dbReference type="EMBL" id="AP022871">
    <property type="protein sequence ID" value="BCB83447.1"/>
    <property type="molecule type" value="Genomic_DNA"/>
</dbReference>
<gene>
    <name evidence="13 17" type="primary">pgk</name>
    <name evidence="17" type="ORF">Psuf_007600</name>
</gene>
<evidence type="ECO:0000256" key="16">
    <source>
        <dbReference type="RuleBase" id="RU000532"/>
    </source>
</evidence>
<evidence type="ECO:0000256" key="9">
    <source>
        <dbReference type="ARBA" id="ARBA00022741"/>
    </source>
</evidence>
<evidence type="ECO:0000313" key="17">
    <source>
        <dbReference type="EMBL" id="BCB83447.1"/>
    </source>
</evidence>
<dbReference type="UniPathway" id="UPA00109">
    <property type="reaction ID" value="UER00185"/>
</dbReference>
<dbReference type="GO" id="GO:0043531">
    <property type="term" value="F:ADP binding"/>
    <property type="evidence" value="ECO:0007669"/>
    <property type="project" value="TreeGrafter"/>
</dbReference>
<evidence type="ECO:0000313" key="18">
    <source>
        <dbReference type="Proteomes" id="UP000503011"/>
    </source>
</evidence>
<feature type="binding site" evidence="13 15">
    <location>
        <begin position="351"/>
        <end position="354"/>
    </location>
    <ligand>
        <name>ATP</name>
        <dbReference type="ChEBI" id="CHEBI:30616"/>
    </ligand>
</feature>
<sequence length="395" mass="41052">MKTLDDLLAEGVEGRRVFVRADLNVPLDGKTITDDGRIRAVLPTVRALSEAGARVIVASHLGRPKGAPDPKYSLEPVAQRLGELLDRPIAFAADTVGESARAVTASLASGDVALLENLRFNAGETSKDDAVRGAFAGELAGLAEAYVDDAFGAVHRKHASVYDVPQRLPHFAGGLVLRELEVLSKLTGEPERPYVVVLGGSKVSDKLAVIEALLPKVDKLLVGGGMCFTFLKAQGHEVGRSLLEEDMVDTCRDLLERAAGRIVLPVDVVAATAFAADAEHGVVDASAIPADRLGLDIGPASTALFAEALSSARTVFWNGPMGVFELAPFAAGTRGVAEAITKVDGFTVVGGGDSAAAVRTLGLDDEAFGHISTGGGASLEYLEGKTLPGVAALEQ</sequence>
<keyword evidence="8 13" id="KW-0808">Transferase</keyword>
<dbReference type="GO" id="GO:0004618">
    <property type="term" value="F:phosphoglycerate kinase activity"/>
    <property type="evidence" value="ECO:0007669"/>
    <property type="project" value="UniProtKB-UniRule"/>
</dbReference>
<dbReference type="EC" id="2.7.2.3" evidence="5 13"/>
<dbReference type="Proteomes" id="UP000503011">
    <property type="component" value="Chromosome"/>
</dbReference>
<dbReference type="PANTHER" id="PTHR11406">
    <property type="entry name" value="PHOSPHOGLYCERATE KINASE"/>
    <property type="match status" value="1"/>
</dbReference>
<name>A0A6F8YBK1_9ACTN</name>
<feature type="binding site" evidence="14">
    <location>
        <position position="119"/>
    </location>
    <ligand>
        <name>(2R)-3-phosphoglycerate</name>
        <dbReference type="ChEBI" id="CHEBI:58272"/>
    </ligand>
</feature>
<feature type="binding site" evidence="14">
    <location>
        <position position="156"/>
    </location>
    <ligand>
        <name>(2R)-3-phosphoglycerate</name>
        <dbReference type="ChEBI" id="CHEBI:58272"/>
    </ligand>
</feature>
<feature type="binding site" evidence="13 15">
    <location>
        <position position="206"/>
    </location>
    <ligand>
        <name>ATP</name>
        <dbReference type="ChEBI" id="CHEBI:30616"/>
    </ligand>
</feature>
<evidence type="ECO:0000256" key="4">
    <source>
        <dbReference type="ARBA" id="ARBA00011245"/>
    </source>
</evidence>
<dbReference type="InterPro" id="IPR015911">
    <property type="entry name" value="Phosphoglycerate_kinase_CS"/>
</dbReference>
<evidence type="ECO:0000256" key="3">
    <source>
        <dbReference type="ARBA" id="ARBA00008982"/>
    </source>
</evidence>
<dbReference type="FunFam" id="3.40.50.1260:FF:000006">
    <property type="entry name" value="Phosphoglycerate kinase"/>
    <property type="match status" value="1"/>
</dbReference>
<dbReference type="InterPro" id="IPR036043">
    <property type="entry name" value="Phosphoglycerate_kinase_sf"/>
</dbReference>
<dbReference type="CDD" id="cd00318">
    <property type="entry name" value="Phosphoglycerate_kinase"/>
    <property type="match status" value="1"/>
</dbReference>
<evidence type="ECO:0000256" key="8">
    <source>
        <dbReference type="ARBA" id="ARBA00022679"/>
    </source>
</evidence>
<feature type="binding site" evidence="13">
    <location>
        <position position="156"/>
    </location>
    <ligand>
        <name>substrate</name>
    </ligand>
</feature>
<dbReference type="HAMAP" id="MF_00145">
    <property type="entry name" value="Phosphoglyc_kinase"/>
    <property type="match status" value="1"/>
</dbReference>
<dbReference type="GO" id="GO:0005829">
    <property type="term" value="C:cytosol"/>
    <property type="evidence" value="ECO:0007669"/>
    <property type="project" value="TreeGrafter"/>
</dbReference>
<dbReference type="PROSITE" id="PS00111">
    <property type="entry name" value="PGLYCERATE_KINASE"/>
    <property type="match status" value="1"/>
</dbReference>
<evidence type="ECO:0000256" key="1">
    <source>
        <dbReference type="ARBA" id="ARBA00000642"/>
    </source>
</evidence>
<dbReference type="KEGG" id="psuu:Psuf_007600"/>
<proteinExistence type="inferred from homology"/>
<comment type="similarity">
    <text evidence="3 13 16">Belongs to the phosphoglycerate kinase family.</text>
</comment>
<keyword evidence="10 13" id="KW-0418">Kinase</keyword>
<dbReference type="FunFam" id="3.40.50.1260:FF:000031">
    <property type="entry name" value="Phosphoglycerate kinase 1"/>
    <property type="match status" value="1"/>
</dbReference>
<dbReference type="RefSeq" id="WP_173153807.1">
    <property type="nucleotide sequence ID" value="NZ_AP022871.1"/>
</dbReference>
<dbReference type="InterPro" id="IPR015824">
    <property type="entry name" value="Phosphoglycerate_kinase_N"/>
</dbReference>
<organism evidence="17 18">
    <name type="scientific">Phytohabitans suffuscus</name>
    <dbReference type="NCBI Taxonomy" id="624315"/>
    <lineage>
        <taxon>Bacteria</taxon>
        <taxon>Bacillati</taxon>
        <taxon>Actinomycetota</taxon>
        <taxon>Actinomycetes</taxon>
        <taxon>Micromonosporales</taxon>
        <taxon>Micromonosporaceae</taxon>
    </lineage>
</organism>
<keyword evidence="18" id="KW-1185">Reference proteome</keyword>
<dbReference type="PANTHER" id="PTHR11406:SF23">
    <property type="entry name" value="PHOSPHOGLYCERATE KINASE 1, CHLOROPLASTIC-RELATED"/>
    <property type="match status" value="1"/>
</dbReference>
<comment type="subcellular location">
    <subcellularLocation>
        <location evidence="13">Cytoplasm</location>
    </subcellularLocation>
</comment>
<dbReference type="GO" id="GO:0005524">
    <property type="term" value="F:ATP binding"/>
    <property type="evidence" value="ECO:0007669"/>
    <property type="project" value="UniProtKB-KW"/>
</dbReference>
<evidence type="ECO:0000256" key="11">
    <source>
        <dbReference type="ARBA" id="ARBA00022840"/>
    </source>
</evidence>
<keyword evidence="12 13" id="KW-0324">Glycolysis</keyword>
<dbReference type="AlphaFoldDB" id="A0A6F8YBK1"/>
<dbReference type="PIRSF" id="PIRSF000724">
    <property type="entry name" value="Pgk"/>
    <property type="match status" value="1"/>
</dbReference>
<evidence type="ECO:0000256" key="14">
    <source>
        <dbReference type="PIRSR" id="PIRSR000724-1"/>
    </source>
</evidence>
<feature type="binding site" evidence="13">
    <location>
        <position position="119"/>
    </location>
    <ligand>
        <name>substrate</name>
    </ligand>
</feature>
<reference evidence="17 18" key="2">
    <citation type="submission" date="2020-03" db="EMBL/GenBank/DDBJ databases">
        <authorList>
            <person name="Ichikawa N."/>
            <person name="Kimura A."/>
            <person name="Kitahashi Y."/>
            <person name="Uohara A."/>
        </authorList>
    </citation>
    <scope>NUCLEOTIDE SEQUENCE [LARGE SCALE GENOMIC DNA]</scope>
    <source>
        <strain evidence="17 18">NBRC 105367</strain>
    </source>
</reference>
<feature type="binding site" evidence="13 14">
    <location>
        <begin position="22"/>
        <end position="24"/>
    </location>
    <ligand>
        <name>substrate</name>
    </ligand>
</feature>
<dbReference type="Pfam" id="PF00162">
    <property type="entry name" value="PGK"/>
    <property type="match status" value="1"/>
</dbReference>